<evidence type="ECO:0000259" key="3">
    <source>
        <dbReference type="SMART" id="SM00047"/>
    </source>
</evidence>
<dbReference type="Gene3D" id="4.10.80.30">
    <property type="entry name" value="DNA polymerase, domain 6"/>
    <property type="match status" value="1"/>
</dbReference>
<proteinExistence type="inferred from homology"/>
<dbReference type="PANTHER" id="PTHR33308:SF9">
    <property type="entry name" value="PEPTIDOGLYCAN HYDROLASE FLGJ"/>
    <property type="match status" value="1"/>
</dbReference>
<dbReference type="Pfam" id="PF01832">
    <property type="entry name" value="Glucosaminidase"/>
    <property type="match status" value="1"/>
</dbReference>
<dbReference type="RefSeq" id="WP_259138653.1">
    <property type="nucleotide sequence ID" value="NZ_JANUXX010000006.1"/>
</dbReference>
<feature type="domain" description="Mannosyl-glycoprotein endo-beta-N-acetylglucosamidase-like" evidence="3">
    <location>
        <begin position="37"/>
        <end position="191"/>
    </location>
</feature>
<dbReference type="InterPro" id="IPR051056">
    <property type="entry name" value="Glycosyl_Hydrolase_73"/>
</dbReference>
<comment type="caution">
    <text evidence="4">The sequence shown here is derived from an EMBL/GenBank/DDBJ whole genome shotgun (WGS) entry which is preliminary data.</text>
</comment>
<dbReference type="InterPro" id="IPR002901">
    <property type="entry name" value="MGlyc_endo_b_GlcNAc-like_dom"/>
</dbReference>
<dbReference type="Proteomes" id="UP001206548">
    <property type="component" value="Unassembled WGS sequence"/>
</dbReference>
<evidence type="ECO:0000313" key="5">
    <source>
        <dbReference type="Proteomes" id="UP001206548"/>
    </source>
</evidence>
<gene>
    <name evidence="4" type="ORF">NXS10_05695</name>
</gene>
<dbReference type="PANTHER" id="PTHR33308">
    <property type="entry name" value="PEPTIDOGLYCAN HYDROLASE FLGJ"/>
    <property type="match status" value="1"/>
</dbReference>
<reference evidence="4 5" key="1">
    <citation type="journal article" date="2023" name="Int. J. Syst. Evol. Microbiol.">
        <title>Streptococcus sciuri sp. nov., Staphylococcus marylandisciuri sp. nov. and Staphylococcus americanisciuri sp. nov., isolated from faeces of eastern grey squirrel (Sciurus carolinensis).</title>
        <authorList>
            <person name="Volokhov D.V."/>
            <person name="Zagorodnyaya T.A."/>
            <person name="Furtak V.A."/>
            <person name="Nattanmai G."/>
            <person name="Randall L."/>
            <person name="Jose S."/>
            <person name="Gao Y."/>
            <person name="Eisenberg T."/>
            <person name="Delmonte P."/>
            <person name="Blom J."/>
            <person name="Mitchell K.K."/>
        </authorList>
    </citation>
    <scope>NUCLEOTIDE SEQUENCE [LARGE SCALE GENOMIC DNA]</scope>
    <source>
        <strain evidence="4 5">SQ9-PEA</strain>
    </source>
</reference>
<accession>A0ABT2F7K2</accession>
<organism evidence="4 5">
    <name type="scientific">Streptococcus sciuri</name>
    <dbReference type="NCBI Taxonomy" id="2973939"/>
    <lineage>
        <taxon>Bacteria</taxon>
        <taxon>Bacillati</taxon>
        <taxon>Bacillota</taxon>
        <taxon>Bacilli</taxon>
        <taxon>Lactobacillales</taxon>
        <taxon>Streptococcaceae</taxon>
        <taxon>Streptococcus</taxon>
    </lineage>
</organism>
<evidence type="ECO:0000313" key="4">
    <source>
        <dbReference type="EMBL" id="MCS4488451.1"/>
    </source>
</evidence>
<evidence type="ECO:0000256" key="1">
    <source>
        <dbReference type="ARBA" id="ARBA00010266"/>
    </source>
</evidence>
<sequence length="203" mass="22344">MQKSFVIGLVSIVAILGVGAVLVRDYYLASHQVRVKADTTASDTRYFIDTIAKTARQIGQEYDLYASVIIAQAVLESNHGQSTLAKSPYHNLFGIKGSYRGSQVKMTTWEDDGNGNSYQIDAVFRAYPNVESSLYDYARILESDYYAGVHKSNTSSYLDATAALTGTYATDTNYATKLNHIITTYHLTVYDTVSVGVNPFATN</sequence>
<keyword evidence="5" id="KW-1185">Reference proteome</keyword>
<dbReference type="EMBL" id="JANUXX010000006">
    <property type="protein sequence ID" value="MCS4488451.1"/>
    <property type="molecule type" value="Genomic_DNA"/>
</dbReference>
<protein>
    <submittedName>
        <fullName evidence="4">Glucosaminidase domain-containing protein</fullName>
    </submittedName>
</protein>
<comment type="similarity">
    <text evidence="1">Belongs to the glycosyl hydrolase 73 family.</text>
</comment>
<dbReference type="SMART" id="SM00047">
    <property type="entry name" value="LYZ2"/>
    <property type="match status" value="1"/>
</dbReference>
<name>A0ABT2F7K2_9STRE</name>
<dbReference type="Gene3D" id="1.10.530.10">
    <property type="match status" value="1"/>
</dbReference>
<keyword evidence="2" id="KW-0378">Hydrolase</keyword>
<evidence type="ECO:0000256" key="2">
    <source>
        <dbReference type="ARBA" id="ARBA00022801"/>
    </source>
</evidence>